<dbReference type="GO" id="GO:0004497">
    <property type="term" value="F:monooxygenase activity"/>
    <property type="evidence" value="ECO:0007669"/>
    <property type="project" value="UniProtKB-ARBA"/>
</dbReference>
<dbReference type="InterPro" id="IPR017941">
    <property type="entry name" value="Rieske_2Fe-2S"/>
</dbReference>
<keyword evidence="5" id="KW-0411">Iron-sulfur</keyword>
<reference evidence="8 9" key="1">
    <citation type="submission" date="2016-07" db="EMBL/GenBank/DDBJ databases">
        <title>Draft genome sequence of Prauserella muralis DSM 45305, isolated from a mould-covered wall in an indoor environment.</title>
        <authorList>
            <person name="Ruckert C."/>
            <person name="Albersmeier A."/>
            <person name="Jiang C.-L."/>
            <person name="Jiang Y."/>
            <person name="Kalinowski J."/>
            <person name="Schneider O."/>
            <person name="Winkler A."/>
            <person name="Zotchev S.B."/>
        </authorList>
    </citation>
    <scope>NUCLEOTIDE SEQUENCE [LARGE SCALE GENOMIC DNA]</scope>
    <source>
        <strain evidence="8 9">DSM 45305</strain>
    </source>
</reference>
<evidence type="ECO:0000256" key="4">
    <source>
        <dbReference type="ARBA" id="ARBA00023004"/>
    </source>
</evidence>
<keyword evidence="1" id="KW-0001">2Fe-2S</keyword>
<evidence type="ECO:0000259" key="7">
    <source>
        <dbReference type="PROSITE" id="PS51296"/>
    </source>
</evidence>
<sequence>MDSAAGGAGRSPRWPARWPVQPVPPGRWARQEPTVGQARPAVIAAAARRARARPSGNWFAFAASRDVRADRPFGTHVAGRELVAWRDEHGGLVVGPGACPHLGAPLAEGRVACGQLLCRWHGLALRAGGTAEWRPLPAHDDGVLTWVRLDAEGGEEPTERPVLPARPGLGGAVAAVARLEGVCEPSDVVANRLDPWHGSWFHPYSFTRLTVVHAPSTTATDGDDRFVVDVTFRVGPRLGVPVRAEFTCPERRTVVMRIVSGEGEGSVVETHATPLGPGRDGRPRTAVLEATIATSRRPGFTVARGLAPVVRAAMRRAATRLWRDDLAYAERRYALRAAEAGGRSERGHT</sequence>
<dbReference type="Gene3D" id="2.102.10.10">
    <property type="entry name" value="Rieske [2Fe-2S] iron-sulphur domain"/>
    <property type="match status" value="1"/>
</dbReference>
<gene>
    <name evidence="8" type="ORF">BAY60_30595</name>
</gene>
<keyword evidence="9" id="KW-1185">Reference proteome</keyword>
<dbReference type="RefSeq" id="WP_245992898.1">
    <property type="nucleotide sequence ID" value="NZ_MASW01000007.1"/>
</dbReference>
<dbReference type="EMBL" id="MASW01000007">
    <property type="protein sequence ID" value="PXY19154.1"/>
    <property type="molecule type" value="Genomic_DNA"/>
</dbReference>
<evidence type="ECO:0000256" key="3">
    <source>
        <dbReference type="ARBA" id="ARBA00023002"/>
    </source>
</evidence>
<comment type="caution">
    <text evidence="8">The sequence shown here is derived from an EMBL/GenBank/DDBJ whole genome shotgun (WGS) entry which is preliminary data.</text>
</comment>
<feature type="domain" description="Rieske" evidence="7">
    <location>
        <begin position="58"/>
        <end position="147"/>
    </location>
</feature>
<keyword evidence="3" id="KW-0560">Oxidoreductase</keyword>
<accession>A0A2V4AGW6</accession>
<protein>
    <submittedName>
        <fullName evidence="8">2Fe-2S ferredoxin</fullName>
    </submittedName>
</protein>
<evidence type="ECO:0000256" key="2">
    <source>
        <dbReference type="ARBA" id="ARBA00022723"/>
    </source>
</evidence>
<dbReference type="InterPro" id="IPR036922">
    <property type="entry name" value="Rieske_2Fe-2S_sf"/>
</dbReference>
<dbReference type="Pfam" id="PF00355">
    <property type="entry name" value="Rieske"/>
    <property type="match status" value="1"/>
</dbReference>
<organism evidence="8 9">
    <name type="scientific">Prauserella muralis</name>
    <dbReference type="NCBI Taxonomy" id="588067"/>
    <lineage>
        <taxon>Bacteria</taxon>
        <taxon>Bacillati</taxon>
        <taxon>Actinomycetota</taxon>
        <taxon>Actinomycetes</taxon>
        <taxon>Pseudonocardiales</taxon>
        <taxon>Pseudonocardiaceae</taxon>
        <taxon>Prauserella</taxon>
    </lineage>
</organism>
<dbReference type="GO" id="GO:0051537">
    <property type="term" value="F:2 iron, 2 sulfur cluster binding"/>
    <property type="evidence" value="ECO:0007669"/>
    <property type="project" value="UniProtKB-KW"/>
</dbReference>
<evidence type="ECO:0000256" key="1">
    <source>
        <dbReference type="ARBA" id="ARBA00022714"/>
    </source>
</evidence>
<dbReference type="SUPFAM" id="SSF50022">
    <property type="entry name" value="ISP domain"/>
    <property type="match status" value="1"/>
</dbReference>
<dbReference type="PANTHER" id="PTHR21266:SF60">
    <property type="entry name" value="3-KETOSTEROID-9-ALPHA-MONOOXYGENASE, OXYGENASE COMPONENT"/>
    <property type="match status" value="1"/>
</dbReference>
<dbReference type="Proteomes" id="UP000249915">
    <property type="component" value="Unassembled WGS sequence"/>
</dbReference>
<dbReference type="GO" id="GO:0046872">
    <property type="term" value="F:metal ion binding"/>
    <property type="evidence" value="ECO:0007669"/>
    <property type="project" value="UniProtKB-KW"/>
</dbReference>
<keyword evidence="2" id="KW-0479">Metal-binding</keyword>
<evidence type="ECO:0000256" key="6">
    <source>
        <dbReference type="SAM" id="MobiDB-lite"/>
    </source>
</evidence>
<dbReference type="PANTHER" id="PTHR21266">
    <property type="entry name" value="IRON-SULFUR DOMAIN CONTAINING PROTEIN"/>
    <property type="match status" value="1"/>
</dbReference>
<dbReference type="GO" id="GO:0016705">
    <property type="term" value="F:oxidoreductase activity, acting on paired donors, with incorporation or reduction of molecular oxygen"/>
    <property type="evidence" value="ECO:0007669"/>
    <property type="project" value="UniProtKB-ARBA"/>
</dbReference>
<evidence type="ECO:0000313" key="8">
    <source>
        <dbReference type="EMBL" id="PXY19154.1"/>
    </source>
</evidence>
<dbReference type="InterPro" id="IPR050584">
    <property type="entry name" value="Cholesterol_7-desaturase"/>
</dbReference>
<dbReference type="InterPro" id="IPR045612">
    <property type="entry name" value="DUF5914"/>
</dbReference>
<dbReference type="AlphaFoldDB" id="A0A2V4AGW6"/>
<keyword evidence="4" id="KW-0408">Iron</keyword>
<dbReference type="Pfam" id="PF19299">
    <property type="entry name" value="DUF5914"/>
    <property type="match status" value="1"/>
</dbReference>
<dbReference type="PROSITE" id="PS51296">
    <property type="entry name" value="RIESKE"/>
    <property type="match status" value="1"/>
</dbReference>
<name>A0A2V4AGW6_9PSEU</name>
<proteinExistence type="predicted"/>
<evidence type="ECO:0000256" key="5">
    <source>
        <dbReference type="ARBA" id="ARBA00023014"/>
    </source>
</evidence>
<evidence type="ECO:0000313" key="9">
    <source>
        <dbReference type="Proteomes" id="UP000249915"/>
    </source>
</evidence>
<feature type="region of interest" description="Disordered" evidence="6">
    <location>
        <begin position="1"/>
        <end position="35"/>
    </location>
</feature>